<organism evidence="3 4">
    <name type="scientific">Limibacillus halophilus</name>
    <dbReference type="NCBI Taxonomy" id="1579333"/>
    <lineage>
        <taxon>Bacteria</taxon>
        <taxon>Pseudomonadati</taxon>
        <taxon>Pseudomonadota</taxon>
        <taxon>Alphaproteobacteria</taxon>
        <taxon>Rhodospirillales</taxon>
        <taxon>Rhodovibrionaceae</taxon>
        <taxon>Limibacillus</taxon>
    </lineage>
</organism>
<dbReference type="RefSeq" id="WP_183415462.1">
    <property type="nucleotide sequence ID" value="NZ_JACHXA010000002.1"/>
</dbReference>
<dbReference type="Gene3D" id="3.10.350.10">
    <property type="entry name" value="LysM domain"/>
    <property type="match status" value="1"/>
</dbReference>
<comment type="caution">
    <text evidence="3">The sequence shown here is derived from an EMBL/GenBank/DDBJ whole genome shotgun (WGS) entry which is preliminary data.</text>
</comment>
<evidence type="ECO:0000259" key="2">
    <source>
        <dbReference type="PROSITE" id="PS51782"/>
    </source>
</evidence>
<keyword evidence="4" id="KW-1185">Reference proteome</keyword>
<dbReference type="AlphaFoldDB" id="A0A839SQW3"/>
<reference evidence="3 4" key="1">
    <citation type="submission" date="2020-08" db="EMBL/GenBank/DDBJ databases">
        <title>Genomic Encyclopedia of Type Strains, Phase III (KMG-III): the genomes of soil and plant-associated and newly described type strains.</title>
        <authorList>
            <person name="Whitman W."/>
        </authorList>
    </citation>
    <scope>NUCLEOTIDE SEQUENCE [LARGE SCALE GENOMIC DNA]</scope>
    <source>
        <strain evidence="3 4">CECT 8803</strain>
    </source>
</reference>
<dbReference type="Pfam" id="PF01476">
    <property type="entry name" value="LysM"/>
    <property type="match status" value="1"/>
</dbReference>
<protein>
    <submittedName>
        <fullName evidence="3">Nucleoid-associated protein YgaU</fullName>
    </submittedName>
</protein>
<dbReference type="Pfam" id="PF17936">
    <property type="entry name" value="Big_6"/>
    <property type="match status" value="1"/>
</dbReference>
<dbReference type="PROSITE" id="PS51782">
    <property type="entry name" value="LYSM"/>
    <property type="match status" value="1"/>
</dbReference>
<dbReference type="EMBL" id="JACHXA010000002">
    <property type="protein sequence ID" value="MBB3064658.1"/>
    <property type="molecule type" value="Genomic_DNA"/>
</dbReference>
<name>A0A839SQW3_9PROT</name>
<feature type="compositionally biased region" description="Low complexity" evidence="1">
    <location>
        <begin position="59"/>
        <end position="101"/>
    </location>
</feature>
<dbReference type="PANTHER" id="PTHR34700">
    <property type="entry name" value="POTASSIUM BINDING PROTEIN KBP"/>
    <property type="match status" value="1"/>
</dbReference>
<dbReference type="InterPro" id="IPR036779">
    <property type="entry name" value="LysM_dom_sf"/>
</dbReference>
<dbReference type="Proteomes" id="UP000581135">
    <property type="component" value="Unassembled WGS sequence"/>
</dbReference>
<gene>
    <name evidence="3" type="ORF">FHR98_000930</name>
</gene>
<dbReference type="InterPro" id="IPR018392">
    <property type="entry name" value="LysM"/>
</dbReference>
<dbReference type="PANTHER" id="PTHR34700:SF4">
    <property type="entry name" value="PHAGE-LIKE ELEMENT PBSX PROTEIN XKDP"/>
    <property type="match status" value="1"/>
</dbReference>
<proteinExistence type="predicted"/>
<dbReference type="InterPro" id="IPR052196">
    <property type="entry name" value="Bact_Kbp"/>
</dbReference>
<evidence type="ECO:0000313" key="4">
    <source>
        <dbReference type="Proteomes" id="UP000581135"/>
    </source>
</evidence>
<accession>A0A839SQW3</accession>
<dbReference type="InterPro" id="IPR041498">
    <property type="entry name" value="Big_6"/>
</dbReference>
<dbReference type="SMART" id="SM00257">
    <property type="entry name" value="LysM"/>
    <property type="match status" value="1"/>
</dbReference>
<feature type="compositionally biased region" description="Polar residues" evidence="1">
    <location>
        <begin position="43"/>
        <end position="58"/>
    </location>
</feature>
<evidence type="ECO:0000313" key="3">
    <source>
        <dbReference type="EMBL" id="MBB3064658.1"/>
    </source>
</evidence>
<evidence type="ECO:0000256" key="1">
    <source>
        <dbReference type="SAM" id="MobiDB-lite"/>
    </source>
</evidence>
<dbReference type="CDD" id="cd00118">
    <property type="entry name" value="LysM"/>
    <property type="match status" value="1"/>
</dbReference>
<feature type="domain" description="LysM" evidence="2">
    <location>
        <begin position="340"/>
        <end position="389"/>
    </location>
</feature>
<feature type="region of interest" description="Disordered" evidence="1">
    <location>
        <begin position="31"/>
        <end position="104"/>
    </location>
</feature>
<sequence length="396" mass="40898">MKQYGVLIVVALALGVAALFFYFNDPDAPPKPAVTSEAPLQSGAENTAQSTAEQPTSGTQSTASVSSDATTAGNTSAGASDMASASQGTSEAATSGSTATALPPVKPSFDIVRVERDGATVIAGRGDLGADIEVVDEKGNIVARATTNERGEFVALPEQPLGPGEHRLTLRSRASEASPWTESEQSVVIVVPGSNQVAGADGSTLPADGGDQTAALAQPLAVLVPGTEGSVPRVLQGNVGEGISAGDLALEIIDYDADGNLVVGGQAPADARLLIYLDNKAVGDTRAGQDRRWQFSPAERVATGTHQLRVDQIDGAGKVVARVETPFYRAGGQGPLTGEGIAVVQPGNSLWRLARRAYGEGMRYTLILEANKDQIRNPDLIYPGQVFMIPEGQGVQ</sequence>